<feature type="domain" description="RRM" evidence="2">
    <location>
        <begin position="1"/>
        <end position="79"/>
    </location>
</feature>
<accession>A0A4Q7N484</accession>
<dbReference type="AlphaFoldDB" id="A0A4Q7N484"/>
<organism evidence="3 4">
    <name type="scientific">Pseudobacter ginsenosidimutans</name>
    <dbReference type="NCBI Taxonomy" id="661488"/>
    <lineage>
        <taxon>Bacteria</taxon>
        <taxon>Pseudomonadati</taxon>
        <taxon>Bacteroidota</taxon>
        <taxon>Chitinophagia</taxon>
        <taxon>Chitinophagales</taxon>
        <taxon>Chitinophagaceae</taxon>
        <taxon>Pseudobacter</taxon>
    </lineage>
</organism>
<dbReference type="GO" id="GO:0003729">
    <property type="term" value="F:mRNA binding"/>
    <property type="evidence" value="ECO:0007669"/>
    <property type="project" value="TreeGrafter"/>
</dbReference>
<gene>
    <name evidence="3" type="ORF">EV199_1663</name>
</gene>
<dbReference type="CDD" id="cd00590">
    <property type="entry name" value="RRM_SF"/>
    <property type="match status" value="1"/>
</dbReference>
<dbReference type="SUPFAM" id="SSF54928">
    <property type="entry name" value="RNA-binding domain, RBD"/>
    <property type="match status" value="1"/>
</dbReference>
<name>A0A4Q7N484_9BACT</name>
<dbReference type="Pfam" id="PF00076">
    <property type="entry name" value="RRM_1"/>
    <property type="match status" value="1"/>
</dbReference>
<dbReference type="Proteomes" id="UP000293874">
    <property type="component" value="Unassembled WGS sequence"/>
</dbReference>
<dbReference type="InterPro" id="IPR012677">
    <property type="entry name" value="Nucleotide-bd_a/b_plait_sf"/>
</dbReference>
<proteinExistence type="predicted"/>
<sequence length="80" mass="8923">MTIQVHNLSADMTDRQLRKIFETFGVVVTATVSRNQFNGRSNRHGLVEMLKLADGENAINSLDRSIIDGKIISVSVSNEY</sequence>
<dbReference type="InterPro" id="IPR000504">
    <property type="entry name" value="RRM_dom"/>
</dbReference>
<dbReference type="InterPro" id="IPR050502">
    <property type="entry name" value="Euk_RNA-bind_prot"/>
</dbReference>
<dbReference type="SMART" id="SM00360">
    <property type="entry name" value="RRM"/>
    <property type="match status" value="1"/>
</dbReference>
<dbReference type="PANTHER" id="PTHR48025">
    <property type="entry name" value="OS02G0815200 PROTEIN"/>
    <property type="match status" value="1"/>
</dbReference>
<evidence type="ECO:0000259" key="2">
    <source>
        <dbReference type="PROSITE" id="PS50102"/>
    </source>
</evidence>
<evidence type="ECO:0000313" key="4">
    <source>
        <dbReference type="Proteomes" id="UP000293874"/>
    </source>
</evidence>
<dbReference type="RefSeq" id="WP_130540132.1">
    <property type="nucleotide sequence ID" value="NZ_CP042431.1"/>
</dbReference>
<dbReference type="Gene3D" id="3.30.70.330">
    <property type="match status" value="1"/>
</dbReference>
<dbReference type="PANTHER" id="PTHR48025:SF1">
    <property type="entry name" value="RRM DOMAIN-CONTAINING PROTEIN"/>
    <property type="match status" value="1"/>
</dbReference>
<reference evidence="3 4" key="1">
    <citation type="submission" date="2019-02" db="EMBL/GenBank/DDBJ databases">
        <title>Genomic Encyclopedia of Type Strains, Phase IV (KMG-IV): sequencing the most valuable type-strain genomes for metagenomic binning, comparative biology and taxonomic classification.</title>
        <authorList>
            <person name="Goeker M."/>
        </authorList>
    </citation>
    <scope>NUCLEOTIDE SEQUENCE [LARGE SCALE GENOMIC DNA]</scope>
    <source>
        <strain evidence="3 4">DSM 18116</strain>
    </source>
</reference>
<protein>
    <submittedName>
        <fullName evidence="3">RNA recognition motif-containing protein</fullName>
    </submittedName>
</protein>
<dbReference type="OrthoDB" id="9798855at2"/>
<comment type="caution">
    <text evidence="3">The sequence shown here is derived from an EMBL/GenBank/DDBJ whole genome shotgun (WGS) entry which is preliminary data.</text>
</comment>
<dbReference type="PROSITE" id="PS50102">
    <property type="entry name" value="RRM"/>
    <property type="match status" value="1"/>
</dbReference>
<dbReference type="EMBL" id="SGXA01000001">
    <property type="protein sequence ID" value="RZS75790.1"/>
    <property type="molecule type" value="Genomic_DNA"/>
</dbReference>
<dbReference type="InterPro" id="IPR035979">
    <property type="entry name" value="RBD_domain_sf"/>
</dbReference>
<keyword evidence="4" id="KW-1185">Reference proteome</keyword>
<evidence type="ECO:0000313" key="3">
    <source>
        <dbReference type="EMBL" id="RZS75790.1"/>
    </source>
</evidence>
<evidence type="ECO:0000256" key="1">
    <source>
        <dbReference type="ARBA" id="ARBA00022884"/>
    </source>
</evidence>
<keyword evidence="1" id="KW-0694">RNA-binding</keyword>